<dbReference type="EMBL" id="UZAI01019093">
    <property type="protein sequence ID" value="VDP42793.1"/>
    <property type="molecule type" value="Genomic_DNA"/>
</dbReference>
<dbReference type="AlphaFoldDB" id="A0A183N1X8"/>
<reference evidence="1 2" key="1">
    <citation type="submission" date="2018-11" db="EMBL/GenBank/DDBJ databases">
        <authorList>
            <consortium name="Pathogen Informatics"/>
        </authorList>
    </citation>
    <scope>NUCLEOTIDE SEQUENCE [LARGE SCALE GENOMIC DNA]</scope>
    <source>
        <strain evidence="1 2">Zambia</strain>
    </source>
</reference>
<sequence>MQMEISFFELFVLGDYFNDFNSALFHTLTIYYFWI</sequence>
<accession>A0A183N1X8</accession>
<name>A0A183N1X8_9TREM</name>
<protein>
    <submittedName>
        <fullName evidence="1">Uncharacterized protein</fullName>
    </submittedName>
</protein>
<evidence type="ECO:0000313" key="2">
    <source>
        <dbReference type="Proteomes" id="UP000277204"/>
    </source>
</evidence>
<keyword evidence="2" id="KW-1185">Reference proteome</keyword>
<organism evidence="1 2">
    <name type="scientific">Schistosoma margrebowiei</name>
    <dbReference type="NCBI Taxonomy" id="48269"/>
    <lineage>
        <taxon>Eukaryota</taxon>
        <taxon>Metazoa</taxon>
        <taxon>Spiralia</taxon>
        <taxon>Lophotrochozoa</taxon>
        <taxon>Platyhelminthes</taxon>
        <taxon>Trematoda</taxon>
        <taxon>Digenea</taxon>
        <taxon>Strigeidida</taxon>
        <taxon>Schistosomatoidea</taxon>
        <taxon>Schistosomatidae</taxon>
        <taxon>Schistosoma</taxon>
    </lineage>
</organism>
<dbReference type="Proteomes" id="UP000277204">
    <property type="component" value="Unassembled WGS sequence"/>
</dbReference>
<gene>
    <name evidence="1" type="ORF">SMRZ_LOCUS22303</name>
</gene>
<evidence type="ECO:0000313" key="1">
    <source>
        <dbReference type="EMBL" id="VDP42793.1"/>
    </source>
</evidence>
<proteinExistence type="predicted"/>